<gene>
    <name evidence="8" type="ORF">Aam_039_014</name>
</gene>
<comment type="similarity">
    <text evidence="2">Belongs to the UPF0410 family.</text>
</comment>
<accession>A0A0D6PEP4</accession>
<evidence type="ECO:0000256" key="7">
    <source>
        <dbReference type="SAM" id="Phobius"/>
    </source>
</evidence>
<dbReference type="Proteomes" id="UP000032668">
    <property type="component" value="Unassembled WGS sequence"/>
</dbReference>
<keyword evidence="6 7" id="KW-0472">Membrane</keyword>
<evidence type="ECO:0000256" key="4">
    <source>
        <dbReference type="ARBA" id="ARBA00022692"/>
    </source>
</evidence>
<sequence length="85" mass="8623">MSIIGWIILGLVAGWVASNIVDNGGKGPLLDIILGIVGALVGGWIFAALGAVAVTGFNLWSLFVAVVGAVVVLVVYHAIAGRKVL</sequence>
<evidence type="ECO:0000256" key="5">
    <source>
        <dbReference type="ARBA" id="ARBA00022989"/>
    </source>
</evidence>
<dbReference type="AlphaFoldDB" id="A0A0D6PEP4"/>
<dbReference type="Pfam" id="PF04226">
    <property type="entry name" value="Transgly_assoc"/>
    <property type="match status" value="1"/>
</dbReference>
<dbReference type="GO" id="GO:0005886">
    <property type="term" value="C:plasma membrane"/>
    <property type="evidence" value="ECO:0007669"/>
    <property type="project" value="UniProtKB-SubCell"/>
</dbReference>
<keyword evidence="5 7" id="KW-1133">Transmembrane helix</keyword>
<evidence type="ECO:0000313" key="9">
    <source>
        <dbReference type="Proteomes" id="UP000032668"/>
    </source>
</evidence>
<dbReference type="RefSeq" id="WP_048878557.1">
    <property type="nucleotide sequence ID" value="NZ_BANC01000039.1"/>
</dbReference>
<comment type="caution">
    <text evidence="8">The sequence shown here is derived from an EMBL/GenBank/DDBJ whole genome shotgun (WGS) entry which is preliminary data.</text>
</comment>
<dbReference type="EMBL" id="BANC01000039">
    <property type="protein sequence ID" value="GAN80132.1"/>
    <property type="molecule type" value="Genomic_DNA"/>
</dbReference>
<evidence type="ECO:0000256" key="6">
    <source>
        <dbReference type="ARBA" id="ARBA00023136"/>
    </source>
</evidence>
<proteinExistence type="inferred from homology"/>
<dbReference type="STRING" id="1120923.SAMN02746095_01452"/>
<keyword evidence="9" id="KW-1185">Reference proteome</keyword>
<dbReference type="PANTHER" id="PTHR33884">
    <property type="entry name" value="UPF0410 PROTEIN YMGE"/>
    <property type="match status" value="1"/>
</dbReference>
<dbReference type="InterPro" id="IPR007341">
    <property type="entry name" value="Transgly_assoc"/>
</dbReference>
<evidence type="ECO:0000313" key="8">
    <source>
        <dbReference type="EMBL" id="GAN80132.1"/>
    </source>
</evidence>
<dbReference type="PANTHER" id="PTHR33884:SF3">
    <property type="entry name" value="UPF0410 PROTEIN YMGE"/>
    <property type="match status" value="1"/>
</dbReference>
<name>A0A0D6PEP4_9PROT</name>
<evidence type="ECO:0000256" key="1">
    <source>
        <dbReference type="ARBA" id="ARBA00004651"/>
    </source>
</evidence>
<keyword evidence="4 7" id="KW-0812">Transmembrane</keyword>
<feature type="transmembrane region" description="Helical" evidence="7">
    <location>
        <begin position="59"/>
        <end position="79"/>
    </location>
</feature>
<organism evidence="8 9">
    <name type="scientific">Acidocella aminolytica 101 = DSM 11237</name>
    <dbReference type="NCBI Taxonomy" id="1120923"/>
    <lineage>
        <taxon>Bacteria</taxon>
        <taxon>Pseudomonadati</taxon>
        <taxon>Pseudomonadota</taxon>
        <taxon>Alphaproteobacteria</taxon>
        <taxon>Acetobacterales</taxon>
        <taxon>Acidocellaceae</taxon>
        <taxon>Acidocella</taxon>
    </lineage>
</organism>
<comment type="subcellular location">
    <subcellularLocation>
        <location evidence="1">Cell membrane</location>
        <topology evidence="1">Multi-pass membrane protein</topology>
    </subcellularLocation>
</comment>
<keyword evidence="3" id="KW-1003">Cell membrane</keyword>
<evidence type="ECO:0000256" key="2">
    <source>
        <dbReference type="ARBA" id="ARBA00011006"/>
    </source>
</evidence>
<protein>
    <submittedName>
        <fullName evidence="8">Transglycosylase-associated protein</fullName>
    </submittedName>
</protein>
<feature type="transmembrane region" description="Helical" evidence="7">
    <location>
        <begin position="28"/>
        <end position="52"/>
    </location>
</feature>
<evidence type="ECO:0000256" key="3">
    <source>
        <dbReference type="ARBA" id="ARBA00022475"/>
    </source>
</evidence>
<reference evidence="8 9" key="1">
    <citation type="submission" date="2012-11" db="EMBL/GenBank/DDBJ databases">
        <title>Whole genome sequence of Acidocella aminolytica 101 = DSM 11237.</title>
        <authorList>
            <person name="Azuma Y."/>
            <person name="Higashiura N."/>
            <person name="Hirakawa H."/>
            <person name="Matsushita K."/>
        </authorList>
    </citation>
    <scope>NUCLEOTIDE SEQUENCE [LARGE SCALE GENOMIC DNA]</scope>
    <source>
        <strain evidence="9">101 / DSM 11237</strain>
    </source>
</reference>